<gene>
    <name evidence="1" type="ORF">N0F65_005034</name>
</gene>
<comment type="caution">
    <text evidence="1">The sequence shown here is derived from an EMBL/GenBank/DDBJ whole genome shotgun (WGS) entry which is preliminary data.</text>
</comment>
<evidence type="ECO:0000313" key="2">
    <source>
        <dbReference type="Proteomes" id="UP001146120"/>
    </source>
</evidence>
<organism evidence="1 2">
    <name type="scientific">Lagenidium giganteum</name>
    <dbReference type="NCBI Taxonomy" id="4803"/>
    <lineage>
        <taxon>Eukaryota</taxon>
        <taxon>Sar</taxon>
        <taxon>Stramenopiles</taxon>
        <taxon>Oomycota</taxon>
        <taxon>Peronosporomycetes</taxon>
        <taxon>Pythiales</taxon>
        <taxon>Pythiaceae</taxon>
    </lineage>
</organism>
<accession>A0AAV2ZI69</accession>
<proteinExistence type="predicted"/>
<name>A0AAV2ZI69_9STRA</name>
<dbReference type="EMBL" id="DAKRPA010000002">
    <property type="protein sequence ID" value="DBA05184.1"/>
    <property type="molecule type" value="Genomic_DNA"/>
</dbReference>
<dbReference type="Proteomes" id="UP001146120">
    <property type="component" value="Unassembled WGS sequence"/>
</dbReference>
<dbReference type="AlphaFoldDB" id="A0AAV2ZI69"/>
<sequence length="119" mass="13336">MDLVHLFPFSVTAPRTRWLRAEMQSKRELFPAPDGPIITSNSPGRAAPFTPLRIGFSSTSFDFEVLMGTLRCRFFHSNMICGESIPTAWPLALTLVVCTSTKCSFLSIRFTSREVTMIS</sequence>
<reference evidence="1" key="2">
    <citation type="journal article" date="2023" name="Microbiol Resour">
        <title>Decontamination and Annotation of the Draft Genome Sequence of the Oomycete Lagenidium giganteum ARSEF 373.</title>
        <authorList>
            <person name="Morgan W.R."/>
            <person name="Tartar A."/>
        </authorList>
    </citation>
    <scope>NUCLEOTIDE SEQUENCE</scope>
    <source>
        <strain evidence="1">ARSEF 373</strain>
    </source>
</reference>
<protein>
    <submittedName>
        <fullName evidence="1">Uncharacterized protein</fullName>
    </submittedName>
</protein>
<evidence type="ECO:0000313" key="1">
    <source>
        <dbReference type="EMBL" id="DBA05184.1"/>
    </source>
</evidence>
<keyword evidence="2" id="KW-1185">Reference proteome</keyword>
<reference evidence="1" key="1">
    <citation type="submission" date="2022-11" db="EMBL/GenBank/DDBJ databases">
        <authorList>
            <person name="Morgan W.R."/>
            <person name="Tartar A."/>
        </authorList>
    </citation>
    <scope>NUCLEOTIDE SEQUENCE</scope>
    <source>
        <strain evidence="1">ARSEF 373</strain>
    </source>
</reference>